<evidence type="ECO:0000256" key="6">
    <source>
        <dbReference type="SAM" id="Phobius"/>
    </source>
</evidence>
<gene>
    <name evidence="8" type="ORF">GCM10023169_26450</name>
</gene>
<dbReference type="PIRSF" id="PIRSF006648">
    <property type="entry name" value="DrrB"/>
    <property type="match status" value="1"/>
</dbReference>
<dbReference type="PROSITE" id="PS51012">
    <property type="entry name" value="ABC_TM2"/>
    <property type="match status" value="1"/>
</dbReference>
<feature type="transmembrane region" description="Helical" evidence="6">
    <location>
        <begin position="150"/>
        <end position="172"/>
    </location>
</feature>
<feature type="domain" description="ABC transmembrane type-2" evidence="7">
    <location>
        <begin position="35"/>
        <end position="270"/>
    </location>
</feature>
<comment type="caution">
    <text evidence="8">The sequence shown here is derived from an EMBL/GenBank/DDBJ whole genome shotgun (WGS) entry which is preliminary data.</text>
</comment>
<sequence length="291" mass="31039">MTQATVRPPDARAVAVRAGLSRGLTETRHSLTSAGDIIWYLLMPVIFAAVLLMMQGSTVPGTDFALGAMVLPSLIGMSIAFGGLSGPASVLAIEREDGTLLRAKATPNGMLGYLIGKIVNIALTTFVSLVVLIIPAWTVRDELRAGEPRAWLILVAIFVLGLVATVPVGAALGSLLTKTSQTGLVFMGSMLLIAPSGIFYPITALPEWLQWVGQAFPFYWLGLGARSALLPAEMVTAEIGDSWRTVEMVGALGAWAIAGMVLAPILLRRMARRESGSSVAERRERFMNRGY</sequence>
<organism evidence="8 9">
    <name type="scientific">Georgenia halophila</name>
    <dbReference type="NCBI Taxonomy" id="620889"/>
    <lineage>
        <taxon>Bacteria</taxon>
        <taxon>Bacillati</taxon>
        <taxon>Actinomycetota</taxon>
        <taxon>Actinomycetes</taxon>
        <taxon>Micrococcales</taxon>
        <taxon>Bogoriellaceae</taxon>
        <taxon>Georgenia</taxon>
    </lineage>
</organism>
<evidence type="ECO:0000259" key="7">
    <source>
        <dbReference type="PROSITE" id="PS51012"/>
    </source>
</evidence>
<dbReference type="EMBL" id="BAABGN010000011">
    <property type="protein sequence ID" value="GAA4427012.1"/>
    <property type="molecule type" value="Genomic_DNA"/>
</dbReference>
<keyword evidence="5" id="KW-0046">Antibiotic resistance</keyword>
<feature type="transmembrane region" description="Helical" evidence="6">
    <location>
        <begin position="184"/>
        <end position="202"/>
    </location>
</feature>
<keyword evidence="2 6" id="KW-0812">Transmembrane</keyword>
<evidence type="ECO:0000313" key="9">
    <source>
        <dbReference type="Proteomes" id="UP001500622"/>
    </source>
</evidence>
<dbReference type="InterPro" id="IPR051784">
    <property type="entry name" value="Nod_factor_ABC_transporter"/>
</dbReference>
<dbReference type="PANTHER" id="PTHR43229">
    <property type="entry name" value="NODULATION PROTEIN J"/>
    <property type="match status" value="1"/>
</dbReference>
<keyword evidence="3 6" id="KW-1133">Transmembrane helix</keyword>
<dbReference type="PANTHER" id="PTHR43229:SF2">
    <property type="entry name" value="NODULATION PROTEIN J"/>
    <property type="match status" value="1"/>
</dbReference>
<name>A0ABP8LEN0_9MICO</name>
<dbReference type="InterPro" id="IPR013525">
    <property type="entry name" value="ABC2_TM"/>
</dbReference>
<proteinExistence type="predicted"/>
<feature type="transmembrane region" description="Helical" evidence="6">
    <location>
        <begin position="37"/>
        <end position="54"/>
    </location>
</feature>
<dbReference type="InterPro" id="IPR047817">
    <property type="entry name" value="ABC2_TM_bact-type"/>
</dbReference>
<protein>
    <submittedName>
        <fullName evidence="8">ABC transporter permease</fullName>
    </submittedName>
</protein>
<comment type="subcellular location">
    <subcellularLocation>
        <location evidence="1">Membrane</location>
        <topology evidence="1">Multi-pass membrane protein</topology>
    </subcellularLocation>
</comment>
<dbReference type="RefSeq" id="WP_345216728.1">
    <property type="nucleotide sequence ID" value="NZ_BAABGN010000011.1"/>
</dbReference>
<keyword evidence="9" id="KW-1185">Reference proteome</keyword>
<evidence type="ECO:0000256" key="4">
    <source>
        <dbReference type="ARBA" id="ARBA00023136"/>
    </source>
</evidence>
<dbReference type="InterPro" id="IPR000412">
    <property type="entry name" value="ABC_2_transport"/>
</dbReference>
<dbReference type="Proteomes" id="UP001500622">
    <property type="component" value="Unassembled WGS sequence"/>
</dbReference>
<keyword evidence="4 6" id="KW-0472">Membrane</keyword>
<evidence type="ECO:0000256" key="1">
    <source>
        <dbReference type="ARBA" id="ARBA00004141"/>
    </source>
</evidence>
<dbReference type="Pfam" id="PF12698">
    <property type="entry name" value="ABC2_membrane_3"/>
    <property type="match status" value="1"/>
</dbReference>
<accession>A0ABP8LEN0</accession>
<evidence type="ECO:0000256" key="2">
    <source>
        <dbReference type="ARBA" id="ARBA00022692"/>
    </source>
</evidence>
<feature type="transmembrane region" description="Helical" evidence="6">
    <location>
        <begin position="114"/>
        <end position="138"/>
    </location>
</feature>
<evidence type="ECO:0000256" key="5">
    <source>
        <dbReference type="ARBA" id="ARBA00023251"/>
    </source>
</evidence>
<feature type="transmembrane region" description="Helical" evidence="6">
    <location>
        <begin position="74"/>
        <end position="93"/>
    </location>
</feature>
<feature type="transmembrane region" description="Helical" evidence="6">
    <location>
        <begin position="248"/>
        <end position="267"/>
    </location>
</feature>
<evidence type="ECO:0000256" key="3">
    <source>
        <dbReference type="ARBA" id="ARBA00022989"/>
    </source>
</evidence>
<reference evidence="9" key="1">
    <citation type="journal article" date="2019" name="Int. J. Syst. Evol. Microbiol.">
        <title>The Global Catalogue of Microorganisms (GCM) 10K type strain sequencing project: providing services to taxonomists for standard genome sequencing and annotation.</title>
        <authorList>
            <consortium name="The Broad Institute Genomics Platform"/>
            <consortium name="The Broad Institute Genome Sequencing Center for Infectious Disease"/>
            <person name="Wu L."/>
            <person name="Ma J."/>
        </authorList>
    </citation>
    <scope>NUCLEOTIDE SEQUENCE [LARGE SCALE GENOMIC DNA]</scope>
    <source>
        <strain evidence="9">JCM 17810</strain>
    </source>
</reference>
<evidence type="ECO:0000313" key="8">
    <source>
        <dbReference type="EMBL" id="GAA4427012.1"/>
    </source>
</evidence>